<feature type="domain" description="Glucosyltransferase 3-like C-terminal" evidence="3">
    <location>
        <begin position="187"/>
        <end position="336"/>
    </location>
</feature>
<dbReference type="AlphaFoldDB" id="A0A0V8E2H8"/>
<sequence length="356" mass="40893">MNYWITKLSSINPIDEINEPLFIVNRMVAEAARTIGFKEINYVPFVNLQNNRSRRTNLIESMIAPVEEGDVVVIQLPLWIQFNFQNELIDRLKQKKDIKIIGFINEVITYNDNKPYNPESDFFLSQMVKFDLLVTLNEQMSEMLRRDNVTKPMIPMIINDFLSQKRIYEMKLSKQLIYIVENPIPNFENIVEFKTPLAIYGQSLPNSSISSSVTFRSIDTFEELPYHLKGGFGLVDIPEMYDSIKEKRNLSQKYKNSMSMSIFLASGIPLVVLEDSPYATWVLKNKIGIVVPDLASIDTIIEKMTEADYQIMLESVIRIQGGVASGLFTKRALLNAIRTLELGYEDNVYKGIGETE</sequence>
<name>A0A0V8E2H8_LACLL</name>
<reference evidence="5" key="1">
    <citation type="submission" date="2015-10" db="EMBL/GenBank/DDBJ databases">
        <title>Draft Genome Sequences of 11 Lactococcus lactis subspecies cremoris strains.</title>
        <authorList>
            <person name="Wels M."/>
            <person name="Backus L."/>
            <person name="Boekhorst J."/>
            <person name="Dijkstra A."/>
            <person name="Beerthuizen M."/>
            <person name="Kelly W."/>
            <person name="Siezen R."/>
            <person name="Bachmann H."/>
            <person name="Van Hijum S."/>
        </authorList>
    </citation>
    <scope>NUCLEOTIDE SEQUENCE [LARGE SCALE GENOMIC DNA]</scope>
    <source>
        <strain evidence="5">M20</strain>
    </source>
</reference>
<dbReference type="Proteomes" id="UP000053719">
    <property type="component" value="Unassembled WGS sequence"/>
</dbReference>
<evidence type="ECO:0000313" key="5">
    <source>
        <dbReference type="Proteomes" id="UP000053719"/>
    </source>
</evidence>
<gene>
    <name evidence="4" type="ORF">M20_1748</name>
</gene>
<dbReference type="InterPro" id="IPR058591">
    <property type="entry name" value="Gtf3_N"/>
</dbReference>
<protein>
    <submittedName>
        <fullName evidence="4">Nucleotide sugar synthetase-like protein</fullName>
    </submittedName>
</protein>
<proteinExistence type="predicted"/>
<dbReference type="Gene3D" id="3.40.50.2000">
    <property type="entry name" value="Glycogen Phosphorylase B"/>
    <property type="match status" value="2"/>
</dbReference>
<dbReference type="EMBL" id="LKLU01000098">
    <property type="protein sequence ID" value="KSU20007.1"/>
    <property type="molecule type" value="Genomic_DNA"/>
</dbReference>
<accession>A0A0V8E2H8</accession>
<evidence type="ECO:0000313" key="4">
    <source>
        <dbReference type="EMBL" id="KSU20007.1"/>
    </source>
</evidence>
<feature type="domain" description="Glucosyltransferase 3-like N-terminal" evidence="2">
    <location>
        <begin position="2"/>
        <end position="155"/>
    </location>
</feature>
<dbReference type="InterPro" id="IPR058592">
    <property type="entry name" value="Gtf3_C"/>
</dbReference>
<dbReference type="RefSeq" id="WP_058211958.1">
    <property type="nucleotide sequence ID" value="NZ_LKLU01000098.1"/>
</dbReference>
<organism evidence="4 5">
    <name type="scientific">Lactococcus lactis subsp. lactis</name>
    <name type="common">Streptococcus lactis</name>
    <dbReference type="NCBI Taxonomy" id="1360"/>
    <lineage>
        <taxon>Bacteria</taxon>
        <taxon>Bacillati</taxon>
        <taxon>Bacillota</taxon>
        <taxon>Bacilli</taxon>
        <taxon>Lactobacillales</taxon>
        <taxon>Streptococcaceae</taxon>
        <taxon>Lactococcus</taxon>
    </lineage>
</organism>
<dbReference type="Pfam" id="PF26337">
    <property type="entry name" value="Gtf3_C"/>
    <property type="match status" value="1"/>
</dbReference>
<dbReference type="PATRIC" id="fig|1360.114.peg.2227"/>
<evidence type="ECO:0000259" key="2">
    <source>
        <dbReference type="Pfam" id="PF26334"/>
    </source>
</evidence>
<evidence type="ECO:0000259" key="3">
    <source>
        <dbReference type="Pfam" id="PF26337"/>
    </source>
</evidence>
<comment type="caution">
    <text evidence="4">The sequence shown here is derived from an EMBL/GenBank/DDBJ whole genome shotgun (WGS) entry which is preliminary data.</text>
</comment>
<dbReference type="Pfam" id="PF26334">
    <property type="entry name" value="Gtf3_N"/>
    <property type="match status" value="1"/>
</dbReference>
<keyword evidence="1" id="KW-0808">Transferase</keyword>
<evidence type="ECO:0000256" key="1">
    <source>
        <dbReference type="ARBA" id="ARBA00022679"/>
    </source>
</evidence>